<reference evidence="2 3" key="1">
    <citation type="journal article" date="2014" name="Int. J. Syst. Evol. Microbiol.">
        <title>Complete genome sequence of Corynebacterium casei LMG S-19264T (=DSM 44701T), isolated from a smear-ripened cheese.</title>
        <authorList>
            <consortium name="US DOE Joint Genome Institute (JGI-PGF)"/>
            <person name="Walter F."/>
            <person name="Albersmeier A."/>
            <person name="Kalinowski J."/>
            <person name="Ruckert C."/>
        </authorList>
    </citation>
    <scope>NUCLEOTIDE SEQUENCE [LARGE SCALE GENOMIC DNA]</scope>
    <source>
        <strain evidence="2 3">NBRC 112289</strain>
    </source>
</reference>
<dbReference type="InterPro" id="IPR011611">
    <property type="entry name" value="PfkB_dom"/>
</dbReference>
<accession>A0AA37UKE9</accession>
<organism evidence="2 3">
    <name type="scientific">Arenivirga flava</name>
    <dbReference type="NCBI Taxonomy" id="1930060"/>
    <lineage>
        <taxon>Bacteria</taxon>
        <taxon>Bacillati</taxon>
        <taxon>Actinomycetota</taxon>
        <taxon>Actinomycetes</taxon>
        <taxon>Micrococcales</taxon>
        <taxon>Microbacteriaceae</taxon>
        <taxon>Arenivirga</taxon>
    </lineage>
</organism>
<dbReference type="SUPFAM" id="SSF53613">
    <property type="entry name" value="Ribokinase-like"/>
    <property type="match status" value="1"/>
</dbReference>
<protein>
    <recommendedName>
        <fullName evidence="1">Carbohydrate kinase PfkB domain-containing protein</fullName>
    </recommendedName>
</protein>
<evidence type="ECO:0000259" key="1">
    <source>
        <dbReference type="Pfam" id="PF00294"/>
    </source>
</evidence>
<dbReference type="Gene3D" id="3.40.1190.20">
    <property type="match status" value="1"/>
</dbReference>
<dbReference type="Proteomes" id="UP001157160">
    <property type="component" value="Unassembled WGS sequence"/>
</dbReference>
<name>A0AA37UKE9_9MICO</name>
<dbReference type="Pfam" id="PF00294">
    <property type="entry name" value="PfkB"/>
    <property type="match status" value="1"/>
</dbReference>
<keyword evidence="3" id="KW-1185">Reference proteome</keyword>
<dbReference type="AlphaFoldDB" id="A0AA37UKE9"/>
<dbReference type="InterPro" id="IPR029056">
    <property type="entry name" value="Ribokinase-like"/>
</dbReference>
<evidence type="ECO:0000313" key="2">
    <source>
        <dbReference type="EMBL" id="GMA28415.1"/>
    </source>
</evidence>
<proteinExistence type="predicted"/>
<evidence type="ECO:0000313" key="3">
    <source>
        <dbReference type="Proteomes" id="UP001157160"/>
    </source>
</evidence>
<comment type="caution">
    <text evidence="2">The sequence shown here is derived from an EMBL/GenBank/DDBJ whole genome shotgun (WGS) entry which is preliminary data.</text>
</comment>
<dbReference type="EMBL" id="BSUL01000001">
    <property type="protein sequence ID" value="GMA28415.1"/>
    <property type="molecule type" value="Genomic_DNA"/>
</dbReference>
<feature type="domain" description="Carbohydrate kinase PfkB" evidence="1">
    <location>
        <begin position="3"/>
        <end position="62"/>
    </location>
</feature>
<gene>
    <name evidence="2" type="ORF">GCM10025874_16680</name>
</gene>
<sequence>MTVQADAVVDTMGAGDATLATVVAGLAAGEPTDAAGWQALLDRAMAVAGATCTAYGAQLRLPR</sequence>